<dbReference type="Proteomes" id="UP000036403">
    <property type="component" value="Unassembled WGS sequence"/>
</dbReference>
<evidence type="ECO:0000313" key="2">
    <source>
        <dbReference type="Proteomes" id="UP000036403"/>
    </source>
</evidence>
<accession>A0A0J7JUG1</accession>
<feature type="non-terminal residue" evidence="1">
    <location>
        <position position="101"/>
    </location>
</feature>
<dbReference type="OrthoDB" id="6437321at2759"/>
<dbReference type="PaxDb" id="67767-A0A0J7JUG1"/>
<keyword evidence="2" id="KW-1185">Reference proteome</keyword>
<dbReference type="EMBL" id="LBMM01030445">
    <property type="protein sequence ID" value="KMQ81898.1"/>
    <property type="molecule type" value="Genomic_DNA"/>
</dbReference>
<reference evidence="1 2" key="1">
    <citation type="submission" date="2015-04" db="EMBL/GenBank/DDBJ databases">
        <title>Lasius niger genome sequencing.</title>
        <authorList>
            <person name="Konorov E.A."/>
            <person name="Nikitin M.A."/>
            <person name="Kirill M.V."/>
            <person name="Chang P."/>
        </authorList>
    </citation>
    <scope>NUCLEOTIDE SEQUENCE [LARGE SCALE GENOMIC DNA]</scope>
    <source>
        <tissue evidence="1">Whole</tissue>
    </source>
</reference>
<evidence type="ECO:0000313" key="1">
    <source>
        <dbReference type="EMBL" id="KMQ81898.1"/>
    </source>
</evidence>
<gene>
    <name evidence="1" type="ORF">RF55_24827</name>
</gene>
<sequence length="101" mass="11747">MFLDSVKDEVITKINEATQQHKGIKWYICLRIKLIRKVSATEEETCSPFFRSNCQTTLQNEIPNMEMAIKKVLTSFEEFQGRGSGWVIESIQYMELMTAAY</sequence>
<dbReference type="AlphaFoldDB" id="A0A0J7JUG1"/>
<comment type="caution">
    <text evidence="1">The sequence shown here is derived from an EMBL/GenBank/DDBJ whole genome shotgun (WGS) entry which is preliminary data.</text>
</comment>
<organism evidence="1 2">
    <name type="scientific">Lasius niger</name>
    <name type="common">Black garden ant</name>
    <dbReference type="NCBI Taxonomy" id="67767"/>
    <lineage>
        <taxon>Eukaryota</taxon>
        <taxon>Metazoa</taxon>
        <taxon>Ecdysozoa</taxon>
        <taxon>Arthropoda</taxon>
        <taxon>Hexapoda</taxon>
        <taxon>Insecta</taxon>
        <taxon>Pterygota</taxon>
        <taxon>Neoptera</taxon>
        <taxon>Endopterygota</taxon>
        <taxon>Hymenoptera</taxon>
        <taxon>Apocrita</taxon>
        <taxon>Aculeata</taxon>
        <taxon>Formicoidea</taxon>
        <taxon>Formicidae</taxon>
        <taxon>Formicinae</taxon>
        <taxon>Lasius</taxon>
        <taxon>Lasius</taxon>
    </lineage>
</organism>
<name>A0A0J7JUG1_LASNI</name>
<proteinExistence type="predicted"/>
<protein>
    <submittedName>
        <fullName evidence="1">Penicillin-binding protein 1b</fullName>
    </submittedName>
</protein>